<comment type="caution">
    <text evidence="3">The sequence shown here is derived from an EMBL/GenBank/DDBJ whole genome shotgun (WGS) entry which is preliminary data.</text>
</comment>
<gene>
    <name evidence="3" type="ORF">HK099_004215</name>
</gene>
<feature type="region of interest" description="Disordered" evidence="1">
    <location>
        <begin position="538"/>
        <end position="570"/>
    </location>
</feature>
<dbReference type="EMBL" id="JADGJW010000292">
    <property type="protein sequence ID" value="KAJ3220549.1"/>
    <property type="molecule type" value="Genomic_DNA"/>
</dbReference>
<evidence type="ECO:0000313" key="4">
    <source>
        <dbReference type="Proteomes" id="UP001211065"/>
    </source>
</evidence>
<feature type="signal peptide" evidence="2">
    <location>
        <begin position="1"/>
        <end position="21"/>
    </location>
</feature>
<organism evidence="3 4">
    <name type="scientific">Clydaea vesicula</name>
    <dbReference type="NCBI Taxonomy" id="447962"/>
    <lineage>
        <taxon>Eukaryota</taxon>
        <taxon>Fungi</taxon>
        <taxon>Fungi incertae sedis</taxon>
        <taxon>Chytridiomycota</taxon>
        <taxon>Chytridiomycota incertae sedis</taxon>
        <taxon>Chytridiomycetes</taxon>
        <taxon>Lobulomycetales</taxon>
        <taxon>Lobulomycetaceae</taxon>
        <taxon>Clydaea</taxon>
    </lineage>
</organism>
<accession>A0AAD5U240</accession>
<protein>
    <submittedName>
        <fullName evidence="3">Uncharacterized protein</fullName>
    </submittedName>
</protein>
<evidence type="ECO:0000256" key="2">
    <source>
        <dbReference type="SAM" id="SignalP"/>
    </source>
</evidence>
<keyword evidence="2" id="KW-0732">Signal</keyword>
<keyword evidence="4" id="KW-1185">Reference proteome</keyword>
<proteinExistence type="predicted"/>
<dbReference type="AlphaFoldDB" id="A0AAD5U240"/>
<dbReference type="PANTHER" id="PTHR38847:SF1">
    <property type="entry name" value="PSEUDOURIDINE SYNTHASE RSUA_RLUA-LIKE DOMAIN-CONTAINING PROTEIN"/>
    <property type="match status" value="1"/>
</dbReference>
<sequence length="695" mass="74841">MKLNLLIVLLYSTGIVATATSFNFPIATPTATKTTFTFPTATRTTFIFPTATRTTSVFPTATRTTFIFPTATRTTSVFPTATRTTFIFPTATPTTIGTTLIFPTATRTTSVFPTATRTTSVFPTATRTTSVFPTATRTTLLFPTATRTTTIFPTATRTTSVFPTATRTTSVFPTATGTTFIFPTATPTAIGTTFIFPTATAETTSTPVYTVTAIATTVFATFTAIPTFATPVSSVTSTATQLPLPNSPKNVSIRNFNSAGSSCPAGSAIASIDSNGYFLSISLGIIDVSKGHFEQITEKKSCQVNLNLDFESGWQYRLTFANSRGHYQLENLVTATQKFANYFTGDFFEQQTAQITFNSGVSKYSFVEMFSNEVWSPCSNDAALYIISQVRIDGPGIGYIAIEPVEGDATYKFSIDWRRFAAVILTSFTTAALQFQDFEISFAPLGTAEAAAKKACPAGASDNQEKADIANVAEIDIFNAQLKDPKITEEEKVVIQQNKIKNKVLKLTCGLEAAKLKGNEEVVQEKLQKLAKNISLDKAASSSAKTTKPVSSPTPKPSKPSTQSNTNVGSNKIQFSDIDISNAAVGTAEVNAKRVCPAGSPDNQEKADIANKAEVEIFNKKLSLPTLSAKEKSLIQQDKIKNKVLKLTCGLEAAKLKGNEEVVKEKLQKLAKNISLDKAAAKKTSKIVEANKNRK</sequence>
<feature type="chain" id="PRO_5042229647" evidence="2">
    <location>
        <begin position="22"/>
        <end position="695"/>
    </location>
</feature>
<evidence type="ECO:0000256" key="1">
    <source>
        <dbReference type="SAM" id="MobiDB-lite"/>
    </source>
</evidence>
<dbReference type="Proteomes" id="UP001211065">
    <property type="component" value="Unassembled WGS sequence"/>
</dbReference>
<dbReference type="PANTHER" id="PTHR38847">
    <property type="match status" value="1"/>
</dbReference>
<reference evidence="3" key="1">
    <citation type="submission" date="2020-05" db="EMBL/GenBank/DDBJ databases">
        <title>Phylogenomic resolution of chytrid fungi.</title>
        <authorList>
            <person name="Stajich J.E."/>
            <person name="Amses K."/>
            <person name="Simmons R."/>
            <person name="Seto K."/>
            <person name="Myers J."/>
            <person name="Bonds A."/>
            <person name="Quandt C.A."/>
            <person name="Barry K."/>
            <person name="Liu P."/>
            <person name="Grigoriev I."/>
            <person name="Longcore J.E."/>
            <person name="James T.Y."/>
        </authorList>
    </citation>
    <scope>NUCLEOTIDE SEQUENCE</scope>
    <source>
        <strain evidence="3">JEL0476</strain>
    </source>
</reference>
<feature type="compositionally biased region" description="Low complexity" evidence="1">
    <location>
        <begin position="538"/>
        <end position="551"/>
    </location>
</feature>
<name>A0AAD5U240_9FUNG</name>
<evidence type="ECO:0000313" key="3">
    <source>
        <dbReference type="EMBL" id="KAJ3220549.1"/>
    </source>
</evidence>
<dbReference type="Pfam" id="PF14273">
    <property type="entry name" value="DUF4360"/>
    <property type="match status" value="1"/>
</dbReference>
<dbReference type="InterPro" id="IPR025649">
    <property type="entry name" value="DUF4360"/>
</dbReference>